<evidence type="ECO:0000313" key="2">
    <source>
        <dbReference type="EMBL" id="EHL32233.1"/>
    </source>
</evidence>
<keyword evidence="3" id="KW-1185">Reference proteome</keyword>
<evidence type="ECO:0000256" key="1">
    <source>
        <dbReference type="SAM" id="MobiDB-lite"/>
    </source>
</evidence>
<dbReference type="RefSeq" id="WP_006869579.1">
    <property type="nucleotide sequence ID" value="NZ_JH413801.1"/>
</dbReference>
<evidence type="ECO:0000313" key="3">
    <source>
        <dbReference type="Proteomes" id="UP000002770"/>
    </source>
</evidence>
<dbReference type="HOGENOM" id="CLU_495016_0_0_6"/>
<dbReference type="InParanoid" id="G9EK82"/>
<organism evidence="2 3">
    <name type="scientific">Legionella drancourtii LLAP12</name>
    <dbReference type="NCBI Taxonomy" id="658187"/>
    <lineage>
        <taxon>Bacteria</taxon>
        <taxon>Pseudomonadati</taxon>
        <taxon>Pseudomonadota</taxon>
        <taxon>Gammaproteobacteria</taxon>
        <taxon>Legionellales</taxon>
        <taxon>Legionellaceae</taxon>
        <taxon>Legionella</taxon>
    </lineage>
</organism>
<dbReference type="eggNOG" id="ENOG5032BNK">
    <property type="taxonomic scope" value="Bacteria"/>
</dbReference>
<gene>
    <name evidence="2" type="ORF">LDG_5606</name>
</gene>
<accession>G9EK82</accession>
<name>G9EK82_9GAMM</name>
<dbReference type="OrthoDB" id="5659813at2"/>
<feature type="region of interest" description="Disordered" evidence="1">
    <location>
        <begin position="525"/>
        <end position="550"/>
    </location>
</feature>
<dbReference type="Proteomes" id="UP000002770">
    <property type="component" value="Unassembled WGS sequence"/>
</dbReference>
<sequence length="550" mass="63844">MYPPVSYDSLFHFIQKNKAIHKAIAKVDREQVKQLAEAIKEGHYQAEIFNDTNCYLYLLFLLKEKTISFEQGMTVYSYLLALAQFTEQQPLRPEDQDVKTLRQISVERLANQQELTAEGRAFLECILKQMEEMHYHLDFAEIEAFILQGPPSEHLLLGVPYFLNRKSQIESLARALAQNIPFLGTTKSADDTLWLPSYSLINFLLRKMSTKPMQMYPVFGSVNNTTLRNLHLQSYHPVSLYAVSVLSNPHNADGYRCGCFLMWLHDIGHIFWASLLTEEERYYALVKIPKRLENLAAHTTYEDKEKVNQRIQQAIETAADFNLTNIKDYANPQYRFSTYISKQVMNNGLRVYGFCQVEFKPIGCLEDHLYYWITKLTHANKNDISWELISNGLKTGEFYRQQQITNALYNLATSSFNSRYMKIDWQAWLELLDSSIDSKTLWDKAVKEQQSQLLHLIATGKLEFFHPYLPMTAEKHIQFRDYVVEQSKLAPQTQNSYNSLFSTSRPQRENKRGSSLTFFSRDLFFSPSEDKPPIDSTPAKTNIAKPGDRP</sequence>
<dbReference type="STRING" id="658187.LDG_5606"/>
<proteinExistence type="predicted"/>
<reference evidence="2 3" key="1">
    <citation type="journal article" date="2011" name="BMC Genomics">
        <title>Insight into cross-talk between intra-amoebal pathogens.</title>
        <authorList>
            <person name="Gimenez G."/>
            <person name="Bertelli C."/>
            <person name="Moliner C."/>
            <person name="Robert C."/>
            <person name="Raoult D."/>
            <person name="Fournier P.E."/>
            <person name="Greub G."/>
        </authorList>
    </citation>
    <scope>NUCLEOTIDE SEQUENCE [LARGE SCALE GENOMIC DNA]</scope>
    <source>
        <strain evidence="2 3">LLAP12</strain>
    </source>
</reference>
<protein>
    <submittedName>
        <fullName evidence="2">Uncharacterized protein</fullName>
    </submittedName>
</protein>
<dbReference type="EMBL" id="JH413801">
    <property type="protein sequence ID" value="EHL32233.1"/>
    <property type="molecule type" value="Genomic_DNA"/>
</dbReference>
<dbReference type="AlphaFoldDB" id="G9EK82"/>